<organism evidence="2 3">
    <name type="scientific">Yoonia phaeophyticola</name>
    <dbReference type="NCBI Taxonomy" id="3137369"/>
    <lineage>
        <taxon>Bacteria</taxon>
        <taxon>Pseudomonadati</taxon>
        <taxon>Pseudomonadota</taxon>
        <taxon>Alphaproteobacteria</taxon>
        <taxon>Rhodobacterales</taxon>
        <taxon>Paracoccaceae</taxon>
        <taxon>Yoonia</taxon>
    </lineage>
</organism>
<dbReference type="EMBL" id="CP150951">
    <property type="protein sequence ID" value="WZC50814.1"/>
    <property type="molecule type" value="Genomic_DNA"/>
</dbReference>
<dbReference type="Gene3D" id="3.40.50.300">
    <property type="entry name" value="P-loop containing nucleotide triphosphate hydrolases"/>
    <property type="match status" value="1"/>
</dbReference>
<name>A0ABZ2V9N5_9RHOB</name>
<feature type="region of interest" description="Disordered" evidence="1">
    <location>
        <begin position="212"/>
        <end position="232"/>
    </location>
</feature>
<accession>A0ABZ2V9N5</accession>
<dbReference type="Proteomes" id="UP001440612">
    <property type="component" value="Chromosome"/>
</dbReference>
<dbReference type="SUPFAM" id="SSF52540">
    <property type="entry name" value="P-loop containing nucleoside triphosphate hydrolases"/>
    <property type="match status" value="1"/>
</dbReference>
<reference evidence="3" key="1">
    <citation type="submission" date="2024-04" db="EMBL/GenBank/DDBJ databases">
        <title>Phylogenomic analyses of a clade within the roseobacter group suggest taxonomic reassignments of species of the genera Aestuariivita, Citreicella, Loktanella, Nautella, Pelagibaca, Ruegeria, Thalassobius, Thiobacimonas and Tropicibacter, and the proposal o.</title>
        <authorList>
            <person name="Jeon C.O."/>
        </authorList>
    </citation>
    <scope>NUCLEOTIDE SEQUENCE [LARGE SCALE GENOMIC DNA]</scope>
    <source>
        <strain evidence="3">BS5-3</strain>
    </source>
</reference>
<sequence>MGFDVSCMGALRVNKGLAGQGVSPDTATNTLAEAFAGAATDAAAMGFVLSRLPRTDAPILWVQDRLSRKEAGRPYLAGIGTKRPLIMVDLSRAADVLWAMEDGLRCRALGAVVGEIWGDPPALDFTATKRLAIRAEAADVPCWLIRRAGTANLSAARDRWRIAAMPSAAHPHDAQAPGQPRWSLDLFRSRRAKPGQWVGQYDRAADHLDLSAPVRDGALEPRGGAAGQRAAG</sequence>
<evidence type="ECO:0000313" key="2">
    <source>
        <dbReference type="EMBL" id="WZC50814.1"/>
    </source>
</evidence>
<evidence type="ECO:0000256" key="1">
    <source>
        <dbReference type="SAM" id="MobiDB-lite"/>
    </source>
</evidence>
<protein>
    <submittedName>
        <fullName evidence="2">ImuA family protein</fullName>
    </submittedName>
</protein>
<dbReference type="InterPro" id="IPR027417">
    <property type="entry name" value="P-loop_NTPase"/>
</dbReference>
<gene>
    <name evidence="2" type="ORF">AABB29_09480</name>
</gene>
<dbReference type="RefSeq" id="WP_341368911.1">
    <property type="nucleotide sequence ID" value="NZ_CP150951.2"/>
</dbReference>
<proteinExistence type="predicted"/>
<keyword evidence="3" id="KW-1185">Reference proteome</keyword>
<evidence type="ECO:0000313" key="3">
    <source>
        <dbReference type="Proteomes" id="UP001440612"/>
    </source>
</evidence>